<dbReference type="InterPro" id="IPR038249">
    <property type="entry name" value="PolIII_tau_V_sf"/>
</dbReference>
<dbReference type="Pfam" id="PF12170">
    <property type="entry name" value="DNA_pol3_tau_5"/>
    <property type="match status" value="1"/>
</dbReference>
<feature type="domain" description="DNA polymerase III tau subunit" evidence="2">
    <location>
        <begin position="36"/>
        <end position="161"/>
    </location>
</feature>
<gene>
    <name evidence="3" type="ORF">QFW77_00160</name>
</gene>
<name>A0ABT6J590_9GAMM</name>
<reference evidence="3 4" key="1">
    <citation type="submission" date="2023-04" db="EMBL/GenBank/DDBJ databases">
        <title>Luteimonas endophyticus RD2P54.</title>
        <authorList>
            <person name="Sun J.-Q."/>
        </authorList>
    </citation>
    <scope>NUCLEOTIDE SEQUENCE [LARGE SCALE GENOMIC DNA]</scope>
    <source>
        <strain evidence="3 4">RD2P54</strain>
    </source>
</reference>
<evidence type="ECO:0000313" key="3">
    <source>
        <dbReference type="EMBL" id="MDH5821408.1"/>
    </source>
</evidence>
<evidence type="ECO:0000313" key="4">
    <source>
        <dbReference type="Proteomes" id="UP001156940"/>
    </source>
</evidence>
<organism evidence="3 4">
    <name type="scientific">Luteimonas endophytica</name>
    <dbReference type="NCBI Taxonomy" id="3042023"/>
    <lineage>
        <taxon>Bacteria</taxon>
        <taxon>Pseudomonadati</taxon>
        <taxon>Pseudomonadota</taxon>
        <taxon>Gammaproteobacteria</taxon>
        <taxon>Lysobacterales</taxon>
        <taxon>Lysobacteraceae</taxon>
        <taxon>Luteimonas</taxon>
    </lineage>
</organism>
<comment type="caution">
    <text evidence="3">The sequence shown here is derived from an EMBL/GenBank/DDBJ whole genome shotgun (WGS) entry which is preliminary data.</text>
</comment>
<dbReference type="Proteomes" id="UP001156940">
    <property type="component" value="Unassembled WGS sequence"/>
</dbReference>
<keyword evidence="4" id="KW-1185">Reference proteome</keyword>
<feature type="compositionally biased region" description="Pro residues" evidence="1">
    <location>
        <begin position="21"/>
        <end position="30"/>
    </location>
</feature>
<feature type="region of interest" description="Disordered" evidence="1">
    <location>
        <begin position="1"/>
        <end position="37"/>
    </location>
</feature>
<evidence type="ECO:0000256" key="1">
    <source>
        <dbReference type="SAM" id="MobiDB-lite"/>
    </source>
</evidence>
<proteinExistence type="predicted"/>
<sequence length="168" mass="17583">PGPGPGQPRETAAPQQLGPAQAPPVAPLASPPSAEVATDAAGWPDLLAGLALRGPVRELAAHTAFVAHADGVLRLALPASDDHLKTPLLVDQFAQALAARFGAPPQIRFEAAPEDGAETLHARHARQRDARQNAAESAFLADPDVQRLMAQHGAQLVPDSIRPLDERQ</sequence>
<dbReference type="InterPro" id="IPR021029">
    <property type="entry name" value="DNA_pol_III_tau_dom-5"/>
</dbReference>
<dbReference type="EMBL" id="JARXRM010000002">
    <property type="protein sequence ID" value="MDH5821408.1"/>
    <property type="molecule type" value="Genomic_DNA"/>
</dbReference>
<dbReference type="RefSeq" id="WP_280572109.1">
    <property type="nucleotide sequence ID" value="NZ_JARXRM010000002.1"/>
</dbReference>
<feature type="non-terminal residue" evidence="3">
    <location>
        <position position="1"/>
    </location>
</feature>
<accession>A0ABT6J590</accession>
<protein>
    <submittedName>
        <fullName evidence="3">DNA polymerase III subunit gamma/tau C-terminal domain-containing protein</fullName>
    </submittedName>
</protein>
<dbReference type="Gene3D" id="3.30.300.150">
    <property type="entry name" value="DNA polymerase III, tau subunit, domain V"/>
    <property type="match status" value="1"/>
</dbReference>
<evidence type="ECO:0000259" key="2">
    <source>
        <dbReference type="Pfam" id="PF12170"/>
    </source>
</evidence>